<dbReference type="SUPFAM" id="SSF56796">
    <property type="entry name" value="Dehydroquinate synthase-like"/>
    <property type="match status" value="1"/>
</dbReference>
<sequence length="77" mass="8445">MEGKDDAALVDALLAKIKELTDALDVDTTLTGNGVSKKAVEESVDRLSDLVYDDQTIGTNPRQPFLEEIKQLLLDEI</sequence>
<gene>
    <name evidence="2" type="primary">adhE_2</name>
    <name evidence="2" type="ORF">NCTC13645_00361</name>
</gene>
<protein>
    <submittedName>
        <fullName evidence="2">Aldehyde-alcohol dehydrogenase</fullName>
    </submittedName>
</protein>
<dbReference type="Gene3D" id="1.20.1090.10">
    <property type="entry name" value="Dehydroquinate synthase-like - alpha domain"/>
    <property type="match status" value="1"/>
</dbReference>
<accession>A0A380NY77</accession>
<evidence type="ECO:0000313" key="2">
    <source>
        <dbReference type="EMBL" id="SUP52472.1"/>
    </source>
</evidence>
<name>A0A380NY77_WEIVI</name>
<evidence type="ECO:0000313" key="3">
    <source>
        <dbReference type="Proteomes" id="UP000254621"/>
    </source>
</evidence>
<evidence type="ECO:0000259" key="1">
    <source>
        <dbReference type="Pfam" id="PF25137"/>
    </source>
</evidence>
<reference evidence="2 3" key="1">
    <citation type="submission" date="2018-06" db="EMBL/GenBank/DDBJ databases">
        <authorList>
            <consortium name="Pathogen Informatics"/>
            <person name="Doyle S."/>
        </authorList>
    </citation>
    <scope>NUCLEOTIDE SEQUENCE [LARGE SCALE GENOMIC DNA]</scope>
    <source>
        <strain evidence="2 3">NCTC13645</strain>
    </source>
</reference>
<dbReference type="AlphaFoldDB" id="A0A380NY77"/>
<feature type="domain" description="Fe-containing alcohol dehydrogenase-like C-terminal" evidence="1">
    <location>
        <begin position="3"/>
        <end position="74"/>
    </location>
</feature>
<dbReference type="Pfam" id="PF25137">
    <property type="entry name" value="ADH_Fe_C"/>
    <property type="match status" value="1"/>
</dbReference>
<proteinExistence type="predicted"/>
<dbReference type="InterPro" id="IPR056798">
    <property type="entry name" value="ADH_Fe_C"/>
</dbReference>
<organism evidence="2 3">
    <name type="scientific">Weissella viridescens</name>
    <name type="common">Lactobacillus viridescens</name>
    <dbReference type="NCBI Taxonomy" id="1629"/>
    <lineage>
        <taxon>Bacteria</taxon>
        <taxon>Bacillati</taxon>
        <taxon>Bacillota</taxon>
        <taxon>Bacilli</taxon>
        <taxon>Lactobacillales</taxon>
        <taxon>Lactobacillaceae</taxon>
        <taxon>Weissella</taxon>
    </lineage>
</organism>
<dbReference type="EMBL" id="UHIV01000001">
    <property type="protein sequence ID" value="SUP52472.1"/>
    <property type="molecule type" value="Genomic_DNA"/>
</dbReference>
<dbReference type="Proteomes" id="UP000254621">
    <property type="component" value="Unassembled WGS sequence"/>
</dbReference>